<name>A0A3A4BAQ7_9ACTN</name>
<accession>A0A3A4BAQ7</accession>
<dbReference type="OrthoDB" id="3698952at2"/>
<dbReference type="RefSeq" id="WP_119925184.1">
    <property type="nucleotide sequence ID" value="NZ_QZEY01000001.1"/>
</dbReference>
<sequence length="235" mass="26451">MAFDIERALPPAVASRSGAWDFIRGFAETWVTPLQEGDGYGERELSAAESRLGVRLPEALREAYALFGRRQDLTSNHDRLLAPDRIGIDRDEEALVFRWENQGAMSWGVLLADLARADPPVVVRPDLADQAAERWEPWFGSVSLTCVEMILWECLHAPEHLSDFCELEDGFLPFLREHHHALPFPRNPGATDEDHWFASPDLLIRVSEGCLWARARTEPALDTLRTALPGGWING</sequence>
<gene>
    <name evidence="1" type="ORF">D5H75_02485</name>
</gene>
<evidence type="ECO:0000313" key="1">
    <source>
        <dbReference type="EMBL" id="RJL35673.1"/>
    </source>
</evidence>
<evidence type="ECO:0000313" key="2">
    <source>
        <dbReference type="Proteomes" id="UP000265768"/>
    </source>
</evidence>
<dbReference type="EMBL" id="QZEY01000001">
    <property type="protein sequence ID" value="RJL35673.1"/>
    <property type="molecule type" value="Genomic_DNA"/>
</dbReference>
<reference evidence="1 2" key="1">
    <citation type="submission" date="2018-09" db="EMBL/GenBank/DDBJ databases">
        <title>YIM 75507 draft genome.</title>
        <authorList>
            <person name="Tang S."/>
            <person name="Feng Y."/>
        </authorList>
    </citation>
    <scope>NUCLEOTIDE SEQUENCE [LARGE SCALE GENOMIC DNA]</scope>
    <source>
        <strain evidence="1 2">YIM 75507</strain>
    </source>
</reference>
<proteinExistence type="predicted"/>
<protein>
    <submittedName>
        <fullName evidence="1">SMI1/KNR4 family protein</fullName>
    </submittedName>
</protein>
<dbReference type="Proteomes" id="UP000265768">
    <property type="component" value="Unassembled WGS sequence"/>
</dbReference>
<dbReference type="AlphaFoldDB" id="A0A3A4BAQ7"/>
<comment type="caution">
    <text evidence="1">The sequence shown here is derived from an EMBL/GenBank/DDBJ whole genome shotgun (WGS) entry which is preliminary data.</text>
</comment>
<organism evidence="1 2">
    <name type="scientific">Bailinhaonella thermotolerans</name>
    <dbReference type="NCBI Taxonomy" id="1070861"/>
    <lineage>
        <taxon>Bacteria</taxon>
        <taxon>Bacillati</taxon>
        <taxon>Actinomycetota</taxon>
        <taxon>Actinomycetes</taxon>
        <taxon>Streptosporangiales</taxon>
        <taxon>Streptosporangiaceae</taxon>
        <taxon>Bailinhaonella</taxon>
    </lineage>
</organism>
<keyword evidence="2" id="KW-1185">Reference proteome</keyword>